<keyword evidence="2" id="KW-1185">Reference proteome</keyword>
<organism evidence="1 2">
    <name type="scientific">Laodelphax striatellus</name>
    <name type="common">Small brown planthopper</name>
    <name type="synonym">Delphax striatella</name>
    <dbReference type="NCBI Taxonomy" id="195883"/>
    <lineage>
        <taxon>Eukaryota</taxon>
        <taxon>Metazoa</taxon>
        <taxon>Ecdysozoa</taxon>
        <taxon>Arthropoda</taxon>
        <taxon>Hexapoda</taxon>
        <taxon>Insecta</taxon>
        <taxon>Pterygota</taxon>
        <taxon>Neoptera</taxon>
        <taxon>Paraneoptera</taxon>
        <taxon>Hemiptera</taxon>
        <taxon>Auchenorrhyncha</taxon>
        <taxon>Fulgoroidea</taxon>
        <taxon>Delphacidae</taxon>
        <taxon>Criomorphinae</taxon>
        <taxon>Laodelphax</taxon>
    </lineage>
</organism>
<dbReference type="InParanoid" id="A0A482WSM2"/>
<dbReference type="InterPro" id="IPR018247">
    <property type="entry name" value="EF_Hand_1_Ca_BS"/>
</dbReference>
<evidence type="ECO:0008006" key="3">
    <source>
        <dbReference type="Google" id="ProtNLM"/>
    </source>
</evidence>
<gene>
    <name evidence="1" type="ORF">LSTR_LSTR009564</name>
</gene>
<proteinExistence type="predicted"/>
<name>A0A482WSM2_LAOST</name>
<evidence type="ECO:0000313" key="2">
    <source>
        <dbReference type="Proteomes" id="UP000291343"/>
    </source>
</evidence>
<protein>
    <recommendedName>
        <fullName evidence="3">EF-hand domain-containing protein</fullName>
    </recommendedName>
</protein>
<dbReference type="AlphaFoldDB" id="A0A482WSM2"/>
<dbReference type="Proteomes" id="UP000291343">
    <property type="component" value="Unassembled WGS sequence"/>
</dbReference>
<evidence type="ECO:0000313" key="1">
    <source>
        <dbReference type="EMBL" id="RZF36468.1"/>
    </source>
</evidence>
<accession>A0A482WSM2</accession>
<reference evidence="1 2" key="1">
    <citation type="journal article" date="2017" name="Gigascience">
        <title>Genome sequence of the small brown planthopper, Laodelphax striatellus.</title>
        <authorList>
            <person name="Zhu J."/>
            <person name="Jiang F."/>
            <person name="Wang X."/>
            <person name="Yang P."/>
            <person name="Bao Y."/>
            <person name="Zhao W."/>
            <person name="Wang W."/>
            <person name="Lu H."/>
            <person name="Wang Q."/>
            <person name="Cui N."/>
            <person name="Li J."/>
            <person name="Chen X."/>
            <person name="Luo L."/>
            <person name="Yu J."/>
            <person name="Kang L."/>
            <person name="Cui F."/>
        </authorList>
    </citation>
    <scope>NUCLEOTIDE SEQUENCE [LARGE SCALE GENOMIC DNA]</scope>
    <source>
        <strain evidence="1">Lst14</strain>
    </source>
</reference>
<dbReference type="PROSITE" id="PS00018">
    <property type="entry name" value="EF_HAND_1"/>
    <property type="match status" value="1"/>
</dbReference>
<comment type="caution">
    <text evidence="1">The sequence shown here is derived from an EMBL/GenBank/DDBJ whole genome shotgun (WGS) entry which is preliminary data.</text>
</comment>
<dbReference type="EMBL" id="QKKF02026398">
    <property type="protein sequence ID" value="RZF36468.1"/>
    <property type="molecule type" value="Genomic_DNA"/>
</dbReference>
<sequence length="118" mass="13021">MNQDCRRTVAAKKQDCRRSPVCHHAPSETLRDVCFAAGKENKYSNDVFDANGDGQVCADDLETCAAGNHDKFETNWPTGALGDHSDRDRILDILNDMVANGPIVVDSAALQRRFSRRG</sequence>